<proteinExistence type="predicted"/>
<gene>
    <name evidence="2" type="ORF">RUM44_008628</name>
</gene>
<dbReference type="Pfam" id="PF09495">
    <property type="entry name" value="DUF2462"/>
    <property type="match status" value="1"/>
</dbReference>
<evidence type="ECO:0000313" key="3">
    <source>
        <dbReference type="Proteomes" id="UP001359485"/>
    </source>
</evidence>
<dbReference type="Proteomes" id="UP001359485">
    <property type="component" value="Unassembled WGS sequence"/>
</dbReference>
<organism evidence="2 3">
    <name type="scientific">Polyplax serrata</name>
    <name type="common">Common mouse louse</name>
    <dbReference type="NCBI Taxonomy" id="468196"/>
    <lineage>
        <taxon>Eukaryota</taxon>
        <taxon>Metazoa</taxon>
        <taxon>Ecdysozoa</taxon>
        <taxon>Arthropoda</taxon>
        <taxon>Hexapoda</taxon>
        <taxon>Insecta</taxon>
        <taxon>Pterygota</taxon>
        <taxon>Neoptera</taxon>
        <taxon>Paraneoptera</taxon>
        <taxon>Psocodea</taxon>
        <taxon>Troctomorpha</taxon>
        <taxon>Phthiraptera</taxon>
        <taxon>Anoplura</taxon>
        <taxon>Polyplacidae</taxon>
        <taxon>Polyplax</taxon>
    </lineage>
</organism>
<sequence length="82" mass="8963">MPQGKMKVKAKLPDSVKKKKKGSAISKRGNAPIVPKKNKNIELHKLKTAITKTVNATAEEELRAIALDGKKSLLSKKSKSKK</sequence>
<comment type="caution">
    <text evidence="2">The sequence shown here is derived from an EMBL/GenBank/DDBJ whole genome shotgun (WGS) entry which is preliminary data.</text>
</comment>
<accession>A0ABR1BD82</accession>
<name>A0ABR1BD82_POLSC</name>
<keyword evidence="3" id="KW-1185">Reference proteome</keyword>
<evidence type="ECO:0000256" key="1">
    <source>
        <dbReference type="SAM" id="MobiDB-lite"/>
    </source>
</evidence>
<feature type="region of interest" description="Disordered" evidence="1">
    <location>
        <begin position="1"/>
        <end position="33"/>
    </location>
</feature>
<protein>
    <submittedName>
        <fullName evidence="2">Uncharacterized protein</fullName>
    </submittedName>
</protein>
<reference evidence="2 3" key="1">
    <citation type="submission" date="2023-09" db="EMBL/GenBank/DDBJ databases">
        <title>Genomes of two closely related lineages of the louse Polyplax serrata with different host specificities.</title>
        <authorList>
            <person name="Martinu J."/>
            <person name="Tarabai H."/>
            <person name="Stefka J."/>
            <person name="Hypsa V."/>
        </authorList>
    </citation>
    <scope>NUCLEOTIDE SEQUENCE [LARGE SCALE GENOMIC DNA]</scope>
    <source>
        <strain evidence="2">98ZLc_SE</strain>
    </source>
</reference>
<evidence type="ECO:0000313" key="2">
    <source>
        <dbReference type="EMBL" id="KAK6638200.1"/>
    </source>
</evidence>
<dbReference type="InterPro" id="IPR019034">
    <property type="entry name" value="UPF0390"/>
</dbReference>
<dbReference type="EMBL" id="JAWJWF010000002">
    <property type="protein sequence ID" value="KAK6638200.1"/>
    <property type="molecule type" value="Genomic_DNA"/>
</dbReference>
<feature type="compositionally biased region" description="Basic residues" evidence="1">
    <location>
        <begin position="1"/>
        <end position="10"/>
    </location>
</feature>